<reference evidence="1 2" key="1">
    <citation type="submission" date="2016-05" db="EMBL/GenBank/DDBJ databases">
        <title>Complete genome sequence of a phthalic acid esters degrading Mycobacterium sp. YC-RL4.</title>
        <authorList>
            <person name="Ren L."/>
            <person name="Fan S."/>
            <person name="Ruth N."/>
            <person name="Jia Y."/>
            <person name="Wang J."/>
            <person name="Qiao C."/>
        </authorList>
    </citation>
    <scope>NUCLEOTIDE SEQUENCE [LARGE SCALE GENOMIC DNA]</scope>
    <source>
        <strain evidence="1 2">YC-RL4</strain>
    </source>
</reference>
<dbReference type="RefSeq" id="WP_067995021.1">
    <property type="nucleotide sequence ID" value="NZ_CP015596.1"/>
</dbReference>
<protein>
    <submittedName>
        <fullName evidence="1">Uncharacterized protein</fullName>
    </submittedName>
</protein>
<sequence>MQQSQACAVCGGPTTYTSGGAAGDGVWYQPGVHDRICSNQHCEGADPAHQWMLLPEDPALKPLNPTPREIF</sequence>
<evidence type="ECO:0000313" key="2">
    <source>
        <dbReference type="Proteomes" id="UP000077143"/>
    </source>
</evidence>
<organism evidence="1 2">
    <name type="scientific">Mycobacterium adipatum</name>
    <dbReference type="NCBI Taxonomy" id="1682113"/>
    <lineage>
        <taxon>Bacteria</taxon>
        <taxon>Bacillati</taxon>
        <taxon>Actinomycetota</taxon>
        <taxon>Actinomycetes</taxon>
        <taxon>Mycobacteriales</taxon>
        <taxon>Mycobacteriaceae</taxon>
        <taxon>Mycobacterium</taxon>
    </lineage>
</organism>
<dbReference type="Proteomes" id="UP000077143">
    <property type="component" value="Chromosome"/>
</dbReference>
<keyword evidence="2" id="KW-1185">Reference proteome</keyword>
<gene>
    <name evidence="1" type="ORF">A7U43_11650</name>
</gene>
<proteinExistence type="predicted"/>
<dbReference type="KEGG" id="madi:A7U43_11650"/>
<dbReference type="EMBL" id="CP015596">
    <property type="protein sequence ID" value="ANE79884.1"/>
    <property type="molecule type" value="Genomic_DNA"/>
</dbReference>
<name>A0A172UM88_9MYCO</name>
<dbReference type="AlphaFoldDB" id="A0A172UM88"/>
<accession>A0A172UM88</accession>
<evidence type="ECO:0000313" key="1">
    <source>
        <dbReference type="EMBL" id="ANE79884.1"/>
    </source>
</evidence>